<evidence type="ECO:0000259" key="2">
    <source>
        <dbReference type="Pfam" id="PF13472"/>
    </source>
</evidence>
<keyword evidence="4" id="KW-1185">Reference proteome</keyword>
<comment type="caution">
    <text evidence="3">The sequence shown here is derived from an EMBL/GenBank/DDBJ whole genome shotgun (WGS) entry which is preliminary data.</text>
</comment>
<feature type="chain" id="PRO_5046691126" evidence="1">
    <location>
        <begin position="23"/>
        <end position="389"/>
    </location>
</feature>
<reference evidence="3 4" key="1">
    <citation type="submission" date="2024-06" db="EMBL/GenBank/DDBJ databases">
        <authorList>
            <person name="Kraege A."/>
            <person name="Thomma B."/>
        </authorList>
    </citation>
    <scope>NUCLEOTIDE SEQUENCE [LARGE SCALE GENOMIC DNA]</scope>
</reference>
<feature type="domain" description="SGNH hydrolase-type esterase" evidence="2">
    <location>
        <begin position="173"/>
        <end position="362"/>
    </location>
</feature>
<dbReference type="Proteomes" id="UP001497392">
    <property type="component" value="Unassembled WGS sequence"/>
</dbReference>
<dbReference type="InterPro" id="IPR036514">
    <property type="entry name" value="SGNH_hydro_sf"/>
</dbReference>
<organism evidence="3 4">
    <name type="scientific">Coccomyxa viridis</name>
    <dbReference type="NCBI Taxonomy" id="1274662"/>
    <lineage>
        <taxon>Eukaryota</taxon>
        <taxon>Viridiplantae</taxon>
        <taxon>Chlorophyta</taxon>
        <taxon>core chlorophytes</taxon>
        <taxon>Trebouxiophyceae</taxon>
        <taxon>Trebouxiophyceae incertae sedis</taxon>
        <taxon>Coccomyxaceae</taxon>
        <taxon>Coccomyxa</taxon>
    </lineage>
</organism>
<proteinExistence type="predicted"/>
<dbReference type="PANTHER" id="PTHR30383:SF32">
    <property type="entry name" value="SGNH-HYDROLASE"/>
    <property type="match status" value="1"/>
</dbReference>
<dbReference type="Pfam" id="PF13472">
    <property type="entry name" value="Lipase_GDSL_2"/>
    <property type="match status" value="1"/>
</dbReference>
<accession>A0ABP1FV59</accession>
<keyword evidence="1" id="KW-0732">Signal</keyword>
<protein>
    <submittedName>
        <fullName evidence="3">G4259 protein</fullName>
    </submittedName>
</protein>
<dbReference type="InterPro" id="IPR013830">
    <property type="entry name" value="SGNH_hydro"/>
</dbReference>
<dbReference type="EMBL" id="CAXHTA020000006">
    <property type="protein sequence ID" value="CAL5221977.1"/>
    <property type="molecule type" value="Genomic_DNA"/>
</dbReference>
<feature type="signal peptide" evidence="1">
    <location>
        <begin position="1"/>
        <end position="22"/>
    </location>
</feature>
<gene>
    <name evidence="3" type="primary">g4259</name>
    <name evidence="3" type="ORF">VP750_LOCUS3636</name>
</gene>
<evidence type="ECO:0000313" key="3">
    <source>
        <dbReference type="EMBL" id="CAL5221977.1"/>
    </source>
</evidence>
<dbReference type="PANTHER" id="PTHR30383">
    <property type="entry name" value="THIOESTERASE 1/PROTEASE 1/LYSOPHOSPHOLIPASE L1"/>
    <property type="match status" value="1"/>
</dbReference>
<dbReference type="Gene3D" id="3.40.50.1110">
    <property type="entry name" value="SGNH hydrolase"/>
    <property type="match status" value="1"/>
</dbReference>
<name>A0ABP1FV59_9CHLO</name>
<dbReference type="SUPFAM" id="SSF52266">
    <property type="entry name" value="SGNH hydrolase"/>
    <property type="match status" value="1"/>
</dbReference>
<sequence>MHNSRHAAALVVAAILFACTSGASLPSRGATLPQQAVGSVAWLLTNINSQEPMYTSLWTRSKELFRQVLQQNTDAVKSAASELSALQNATGSREPDNATRVAMHMRHGNTPKWFLGQGAEGGRVAKKEGYRRVLRRQKANQRNTEDQWLRCHRRYVAELQSNTASSAPWDVLFYGDSIMESWRGTFLGMPWGPFQKVLPIWEGNFERQPYKSHALGIAGDKAEHLLWRLENGELPSGARHPKIVGVMIGTNDLVDNCTMQHADQTAQSILDVYHLLHTKLPNTHILSLAILPKGETWPNRCSDAILSVNIQLQAFAELNPGYVHFVDVGIAFLGDALVGGKKDVSEALMPDSLHPSSVGMRILATRLEPIIRRLISTPAIASLDRVAVV</sequence>
<evidence type="ECO:0000256" key="1">
    <source>
        <dbReference type="SAM" id="SignalP"/>
    </source>
</evidence>
<dbReference type="InterPro" id="IPR051532">
    <property type="entry name" value="Ester_Hydrolysis_Enzymes"/>
</dbReference>
<dbReference type="PROSITE" id="PS51257">
    <property type="entry name" value="PROKAR_LIPOPROTEIN"/>
    <property type="match status" value="1"/>
</dbReference>
<evidence type="ECO:0000313" key="4">
    <source>
        <dbReference type="Proteomes" id="UP001497392"/>
    </source>
</evidence>